<proteinExistence type="predicted"/>
<keyword evidence="1" id="KW-0812">Transmembrane</keyword>
<reference evidence="2" key="1">
    <citation type="submission" date="2020-01" db="EMBL/GenBank/DDBJ databases">
        <authorList>
            <person name="Rat A."/>
        </authorList>
    </citation>
    <scope>NUCLEOTIDE SEQUENCE</scope>
    <source>
        <strain evidence="2">LMG 28251</strain>
    </source>
</reference>
<accession>A0AAF1JYK7</accession>
<name>A0AAF1JYK7_9PROT</name>
<dbReference type="Proteomes" id="UP001196068">
    <property type="component" value="Unassembled WGS sequence"/>
</dbReference>
<reference evidence="2" key="2">
    <citation type="journal article" date="2021" name="Syst. Appl. Microbiol.">
        <title>Roseomonas hellenica sp. nov., isolated from roots of wild-growing Alkanna tinctoria.</title>
        <authorList>
            <person name="Rat A."/>
            <person name="Naranjo H.D."/>
            <person name="Lebbe L."/>
            <person name="Cnockaert M."/>
            <person name="Krigas N."/>
            <person name="Grigoriadou K."/>
            <person name="Maloupa E."/>
            <person name="Willems A."/>
        </authorList>
    </citation>
    <scope>NUCLEOTIDE SEQUENCE</scope>
    <source>
        <strain evidence="2">LMG 28251</strain>
    </source>
</reference>
<evidence type="ECO:0000313" key="2">
    <source>
        <dbReference type="EMBL" id="MBR0657034.1"/>
    </source>
</evidence>
<dbReference type="RefSeq" id="WP_211875901.1">
    <property type="nucleotide sequence ID" value="NZ_JAAEDH010000025.1"/>
</dbReference>
<gene>
    <name evidence="2" type="ORF">GXW79_18300</name>
</gene>
<dbReference type="EMBL" id="JAAEDH010000025">
    <property type="protein sequence ID" value="MBR0657034.1"/>
    <property type="molecule type" value="Genomic_DNA"/>
</dbReference>
<keyword evidence="3" id="KW-1185">Reference proteome</keyword>
<sequence>MTTIIALLLFALPFGAYLLWRQRNPEGEPSRVLLLLAVLAVAASVGGAAFYGLTRREAPGVYVAPHLEDGRIVPGHTEPRR</sequence>
<evidence type="ECO:0000256" key="1">
    <source>
        <dbReference type="SAM" id="Phobius"/>
    </source>
</evidence>
<evidence type="ECO:0000313" key="3">
    <source>
        <dbReference type="Proteomes" id="UP001196068"/>
    </source>
</evidence>
<comment type="caution">
    <text evidence="2">The sequence shown here is derived from an EMBL/GenBank/DDBJ whole genome shotgun (WGS) entry which is preliminary data.</text>
</comment>
<keyword evidence="1" id="KW-1133">Transmembrane helix</keyword>
<dbReference type="AlphaFoldDB" id="A0AAF1JYK7"/>
<feature type="transmembrane region" description="Helical" evidence="1">
    <location>
        <begin position="31"/>
        <end position="53"/>
    </location>
</feature>
<protein>
    <submittedName>
        <fullName evidence="2">Uncharacterized protein</fullName>
    </submittedName>
</protein>
<organism evidence="2 3">
    <name type="scientific">Plastoroseomonas arctica</name>
    <dbReference type="NCBI Taxonomy" id="1509237"/>
    <lineage>
        <taxon>Bacteria</taxon>
        <taxon>Pseudomonadati</taxon>
        <taxon>Pseudomonadota</taxon>
        <taxon>Alphaproteobacteria</taxon>
        <taxon>Acetobacterales</taxon>
        <taxon>Acetobacteraceae</taxon>
        <taxon>Plastoroseomonas</taxon>
    </lineage>
</organism>
<keyword evidence="1" id="KW-0472">Membrane</keyword>